<dbReference type="GO" id="GO:0042755">
    <property type="term" value="P:eating behavior"/>
    <property type="evidence" value="ECO:0007669"/>
    <property type="project" value="TreeGrafter"/>
</dbReference>
<dbReference type="GeneTree" id="ENSGT00390000014272"/>
<keyword evidence="8" id="KW-0873">Pyrrolidone carboxylic acid</keyword>
<keyword evidence="9" id="KW-0527">Neuropeptide</keyword>
<reference evidence="20" key="2">
    <citation type="submission" date="2025-09" db="UniProtKB">
        <authorList>
            <consortium name="Ensembl"/>
        </authorList>
    </citation>
    <scope>IDENTIFICATION</scope>
</reference>
<reference evidence="20" key="1">
    <citation type="submission" date="2025-08" db="UniProtKB">
        <authorList>
            <consortium name="Ensembl"/>
        </authorList>
    </citation>
    <scope>IDENTIFICATION</scope>
</reference>
<sequence length="151" mass="16650">MTPLHTSQKMPWFPANFQKAAGMDTSNRKVLVLVLMLLLSQLACDAHPVSECCRRPARFCRLSVLLCRSHSPNIGGALPGDAAAGILTLGKRNEDEDNLQSRLHQLLQGSRNQAAGILTMGKRIAERAGEQYMDWMAQSGVITPNVYFLLM</sequence>
<dbReference type="GO" id="GO:0005791">
    <property type="term" value="C:rough endoplasmic reticulum"/>
    <property type="evidence" value="ECO:0007669"/>
    <property type="project" value="UniProtKB-SubCell"/>
</dbReference>
<dbReference type="GO" id="GO:0051971">
    <property type="term" value="P:positive regulation of transmission of nerve impulse"/>
    <property type="evidence" value="ECO:0007669"/>
    <property type="project" value="TreeGrafter"/>
</dbReference>
<dbReference type="GO" id="GO:0007218">
    <property type="term" value="P:neuropeptide signaling pathway"/>
    <property type="evidence" value="ECO:0007669"/>
    <property type="project" value="UniProtKB-KW"/>
</dbReference>
<dbReference type="AlphaFoldDB" id="A0A8C2ZRN9"/>
<evidence type="ECO:0000256" key="6">
    <source>
        <dbReference type="ARBA" id="ARBA00023018"/>
    </source>
</evidence>
<dbReference type="GO" id="GO:0048471">
    <property type="term" value="C:perinuclear region of cytoplasm"/>
    <property type="evidence" value="ECO:0007669"/>
    <property type="project" value="TreeGrafter"/>
</dbReference>
<dbReference type="GO" id="GO:0046928">
    <property type="term" value="P:regulation of neurotransmitter secretion"/>
    <property type="evidence" value="ECO:0007669"/>
    <property type="project" value="TreeGrafter"/>
</dbReference>
<dbReference type="Ensembl" id="ENSCLMT00005032876.1">
    <property type="protein sequence ID" value="ENSCLMP00005031516.1"/>
    <property type="gene ID" value="ENSCLMG00005015221.1"/>
</dbReference>
<protein>
    <recommendedName>
        <fullName evidence="12">Hypocretin neuropeptide precursor</fullName>
    </recommendedName>
    <alternativeName>
        <fullName evidence="16">Hypocretin</fullName>
    </alternativeName>
    <alternativeName>
        <fullName evidence="13">Orexin precursor</fullName>
    </alternativeName>
    <alternativeName>
        <fullName evidence="15">Prepro-orexin</fullName>
    </alternativeName>
    <alternativeName>
        <fullName evidence="14">Preprohypocretin</fullName>
    </alternativeName>
</protein>
<dbReference type="GO" id="GO:0001659">
    <property type="term" value="P:temperature homeostasis"/>
    <property type="evidence" value="ECO:0007669"/>
    <property type="project" value="TreeGrafter"/>
</dbReference>
<keyword evidence="10" id="KW-0968">Cytoplasmic vesicle</keyword>
<evidence type="ECO:0000256" key="7">
    <source>
        <dbReference type="ARBA" id="ARBA00023157"/>
    </source>
</evidence>
<evidence type="ECO:0000256" key="13">
    <source>
        <dbReference type="ARBA" id="ARBA00034351"/>
    </source>
</evidence>
<feature type="signal peptide" evidence="19">
    <location>
        <begin position="1"/>
        <end position="46"/>
    </location>
</feature>
<dbReference type="GO" id="GO:0031771">
    <property type="term" value="F:type 1 orexin receptor binding"/>
    <property type="evidence" value="ECO:0007669"/>
    <property type="project" value="TreeGrafter"/>
</dbReference>
<gene>
    <name evidence="20" type="primary">hcrt</name>
</gene>
<evidence type="ECO:0000256" key="18">
    <source>
        <dbReference type="ARBA" id="ARBA00046224"/>
    </source>
</evidence>
<dbReference type="GO" id="GO:0031410">
    <property type="term" value="C:cytoplasmic vesicle"/>
    <property type="evidence" value="ECO:0007669"/>
    <property type="project" value="UniProtKB-SubCell"/>
</dbReference>
<dbReference type="PANTHER" id="PTHR15173:SF2">
    <property type="entry name" value="HYPOCRETIN NEUROPEPTIDE PRECURSOR"/>
    <property type="match status" value="1"/>
</dbReference>
<evidence type="ECO:0000256" key="17">
    <source>
        <dbReference type="ARBA" id="ARBA00045659"/>
    </source>
</evidence>
<keyword evidence="7" id="KW-1015">Disulfide bond</keyword>
<evidence type="ECO:0000313" key="21">
    <source>
        <dbReference type="Proteomes" id="UP000694565"/>
    </source>
</evidence>
<evidence type="ECO:0000256" key="19">
    <source>
        <dbReference type="SAM" id="SignalP"/>
    </source>
</evidence>
<evidence type="ECO:0000256" key="16">
    <source>
        <dbReference type="ARBA" id="ARBA00034371"/>
    </source>
</evidence>
<dbReference type="PANTHER" id="PTHR15173">
    <property type="entry name" value="OREXIN"/>
    <property type="match status" value="1"/>
</dbReference>
<keyword evidence="5" id="KW-0256">Endoplasmic reticulum</keyword>
<dbReference type="GO" id="GO:0031772">
    <property type="term" value="F:type 2 orexin receptor binding"/>
    <property type="evidence" value="ECO:0007669"/>
    <property type="project" value="TreeGrafter"/>
</dbReference>
<name>A0A8C2ZRN9_CYCLU</name>
<keyword evidence="6" id="KW-0770">Synapse</keyword>
<dbReference type="GO" id="GO:0005184">
    <property type="term" value="F:neuropeptide hormone activity"/>
    <property type="evidence" value="ECO:0007669"/>
    <property type="project" value="TreeGrafter"/>
</dbReference>
<comment type="similarity">
    <text evidence="3">Belongs to the orexin family.</text>
</comment>
<evidence type="ECO:0000256" key="10">
    <source>
        <dbReference type="ARBA" id="ARBA00023329"/>
    </source>
</evidence>
<evidence type="ECO:0000256" key="5">
    <source>
        <dbReference type="ARBA" id="ARBA00022824"/>
    </source>
</evidence>
<evidence type="ECO:0000256" key="15">
    <source>
        <dbReference type="ARBA" id="ARBA00034367"/>
    </source>
</evidence>
<evidence type="ECO:0000313" key="20">
    <source>
        <dbReference type="Ensembl" id="ENSCLMP00005031516.1"/>
    </source>
</evidence>
<evidence type="ECO:0000256" key="1">
    <source>
        <dbReference type="ARBA" id="ARBA00004427"/>
    </source>
</evidence>
<keyword evidence="21" id="KW-1185">Reference proteome</keyword>
<comment type="function">
    <text evidence="17">Binds to orexin receptors HCRTR1/OX1R and HCRTR2/OX2R with a high affinity. Stimulates food intake. Modulates pituitary luteinizing hormone secretion in an ovarian steroid-dependent manner.</text>
</comment>
<keyword evidence="19" id="KW-0732">Signal</keyword>
<evidence type="ECO:0000256" key="2">
    <source>
        <dbReference type="ARBA" id="ARBA00004541"/>
    </source>
</evidence>
<evidence type="ECO:0000256" key="11">
    <source>
        <dbReference type="ARBA" id="ARBA00034103"/>
    </source>
</evidence>
<evidence type="ECO:0000256" key="4">
    <source>
        <dbReference type="ARBA" id="ARBA00022815"/>
    </source>
</evidence>
<evidence type="ECO:0000256" key="9">
    <source>
        <dbReference type="ARBA" id="ARBA00023320"/>
    </source>
</evidence>
<evidence type="ECO:0000256" key="3">
    <source>
        <dbReference type="ARBA" id="ARBA00009198"/>
    </source>
</evidence>
<dbReference type="GO" id="GO:0045202">
    <property type="term" value="C:synapse"/>
    <property type="evidence" value="ECO:0007669"/>
    <property type="project" value="UniProtKB-SubCell"/>
</dbReference>
<organism evidence="20 21">
    <name type="scientific">Cyclopterus lumpus</name>
    <name type="common">Lumpsucker</name>
    <dbReference type="NCBI Taxonomy" id="8103"/>
    <lineage>
        <taxon>Eukaryota</taxon>
        <taxon>Metazoa</taxon>
        <taxon>Chordata</taxon>
        <taxon>Craniata</taxon>
        <taxon>Vertebrata</taxon>
        <taxon>Euteleostomi</taxon>
        <taxon>Actinopterygii</taxon>
        <taxon>Neopterygii</taxon>
        <taxon>Teleostei</taxon>
        <taxon>Neoteleostei</taxon>
        <taxon>Acanthomorphata</taxon>
        <taxon>Eupercaria</taxon>
        <taxon>Perciformes</taxon>
        <taxon>Cottioidei</taxon>
        <taxon>Cottales</taxon>
        <taxon>Cyclopteridae</taxon>
        <taxon>Cyclopterus</taxon>
    </lineage>
</organism>
<dbReference type="Proteomes" id="UP000694565">
    <property type="component" value="Unplaced"/>
</dbReference>
<evidence type="ECO:0000256" key="12">
    <source>
        <dbReference type="ARBA" id="ARBA00034336"/>
    </source>
</evidence>
<comment type="function">
    <text evidence="18">Binds to orexin receptor HCRTR2/OX2R only. Stimulates food intake. Modulates pituitary luteinizing hormone secretion in an ovarian steroid-dependent manner.</text>
</comment>
<accession>A0A8C2ZRN9</accession>
<keyword evidence="4" id="KW-0027">Amidation</keyword>
<dbReference type="InterPro" id="IPR001704">
    <property type="entry name" value="Orexin"/>
</dbReference>
<dbReference type="GO" id="GO:0030431">
    <property type="term" value="P:sleep"/>
    <property type="evidence" value="ECO:0007669"/>
    <property type="project" value="TreeGrafter"/>
</dbReference>
<evidence type="ECO:0000256" key="8">
    <source>
        <dbReference type="ARBA" id="ARBA00023283"/>
    </source>
</evidence>
<dbReference type="Pfam" id="PF02072">
    <property type="entry name" value="Orexin"/>
    <property type="match status" value="1"/>
</dbReference>
<feature type="chain" id="PRO_5034450640" description="Hypocretin neuropeptide precursor" evidence="19">
    <location>
        <begin position="47"/>
        <end position="151"/>
    </location>
</feature>
<evidence type="ECO:0000256" key="14">
    <source>
        <dbReference type="ARBA" id="ARBA00034354"/>
    </source>
</evidence>
<proteinExistence type="inferred from homology"/>
<comment type="subcellular location">
    <subcellularLocation>
        <location evidence="2">Cytoplasmic vesicle</location>
    </subcellularLocation>
    <subcellularLocation>
        <location evidence="1">Rough endoplasmic reticulum</location>
    </subcellularLocation>
    <subcellularLocation>
        <location evidence="11">Synapse</location>
    </subcellularLocation>
</comment>
<dbReference type="GO" id="GO:0042594">
    <property type="term" value="P:response to starvation"/>
    <property type="evidence" value="ECO:0007669"/>
    <property type="project" value="TreeGrafter"/>
</dbReference>